<keyword evidence="3" id="KW-1185">Reference proteome</keyword>
<dbReference type="PATRIC" id="fig|224013.5.peg.1521"/>
<dbReference type="RefSeq" id="WP_062289799.1">
    <property type="nucleotide sequence ID" value="NZ_CP012036.1"/>
</dbReference>
<feature type="transmembrane region" description="Helical" evidence="1">
    <location>
        <begin position="39"/>
        <end position="61"/>
    </location>
</feature>
<organism evidence="2 3">
    <name type="scientific">Nostoc piscinale CENA21</name>
    <dbReference type="NCBI Taxonomy" id="224013"/>
    <lineage>
        <taxon>Bacteria</taxon>
        <taxon>Bacillati</taxon>
        <taxon>Cyanobacteriota</taxon>
        <taxon>Cyanophyceae</taxon>
        <taxon>Nostocales</taxon>
        <taxon>Nostocaceae</taxon>
        <taxon>Nostoc</taxon>
    </lineage>
</organism>
<proteinExistence type="predicted"/>
<dbReference type="OrthoDB" id="532853at2"/>
<dbReference type="STRING" id="224013.ACX27_06245"/>
<keyword evidence="1" id="KW-0812">Transmembrane</keyword>
<evidence type="ECO:0000313" key="3">
    <source>
        <dbReference type="Proteomes" id="UP000062645"/>
    </source>
</evidence>
<gene>
    <name evidence="2" type="ORF">ACX27_06245</name>
</gene>
<keyword evidence="1" id="KW-0472">Membrane</keyword>
<protein>
    <submittedName>
        <fullName evidence="2">Uncharacterized protein</fullName>
    </submittedName>
</protein>
<reference evidence="3" key="1">
    <citation type="submission" date="2015-07" db="EMBL/GenBank/DDBJ databases">
        <title>Genome Of Nitrogen-Fixing Cyanobacterium Nostoc piscinale CENA21 From Solimoes/Amazon River Floodplain Sediments And Comparative Genomics To Uncover Biosynthetic Natural Products Potential.</title>
        <authorList>
            <person name="Leao T.F."/>
            <person name="Leao P.N."/>
            <person name="Guimaraes P.I."/>
            <person name="de Melo A.G.C."/>
            <person name="Ramos R.T.J."/>
            <person name="Silva A."/>
            <person name="Fiore M.F."/>
            <person name="Schneider M.P.C."/>
        </authorList>
    </citation>
    <scope>NUCLEOTIDE SEQUENCE [LARGE SCALE GENOMIC DNA]</scope>
    <source>
        <strain evidence="3">CENA21</strain>
    </source>
</reference>
<evidence type="ECO:0000313" key="2">
    <source>
        <dbReference type="EMBL" id="ALF52534.1"/>
    </source>
</evidence>
<keyword evidence="1" id="KW-1133">Transmembrane helix</keyword>
<reference evidence="2 3" key="2">
    <citation type="journal article" date="2016" name="Genome Announc.">
        <title>Draft Genome Sequence of the N2-Fixing Cyanobacterium Nostoc piscinale CENA21, Isolated from the Brazilian Amazon Floodplain.</title>
        <authorList>
            <person name="Leao T."/>
            <person name="Guimaraes P.I."/>
            <person name="de Melo A.G."/>
            <person name="Ramos R.T."/>
            <person name="Leao P.N."/>
            <person name="Silva A."/>
            <person name="Fiore M.F."/>
            <person name="Schneider M.P."/>
        </authorList>
    </citation>
    <scope>NUCLEOTIDE SEQUENCE [LARGE SCALE GENOMIC DNA]</scope>
    <source>
        <strain evidence="2 3">CENA21</strain>
    </source>
</reference>
<dbReference type="AlphaFoldDB" id="A0A0M4SVH3"/>
<accession>A0A0M4SVH3</accession>
<name>A0A0M4SVH3_9NOSO</name>
<dbReference type="Proteomes" id="UP000062645">
    <property type="component" value="Chromosome"/>
</dbReference>
<dbReference type="KEGG" id="npz:ACX27_06245"/>
<sequence length="68" mass="7945">MHYLNDLTFQLFWHLPMNVMVLAQQVSDPNLMGQVQKAWNHFIQTGQVWALLIGLVIGWLFRNLTSYG</sequence>
<evidence type="ECO:0000256" key="1">
    <source>
        <dbReference type="SAM" id="Phobius"/>
    </source>
</evidence>
<dbReference type="EMBL" id="CP012036">
    <property type="protein sequence ID" value="ALF52534.1"/>
    <property type="molecule type" value="Genomic_DNA"/>
</dbReference>